<feature type="region of interest" description="Disordered" evidence="2">
    <location>
        <begin position="301"/>
        <end position="372"/>
    </location>
</feature>
<feature type="transmembrane region" description="Helical" evidence="3">
    <location>
        <begin position="6"/>
        <end position="26"/>
    </location>
</feature>
<dbReference type="OrthoDB" id="5126350at2"/>
<dbReference type="EMBL" id="WODA01000009">
    <property type="protein sequence ID" value="MUN06818.1"/>
    <property type="molecule type" value="Genomic_DNA"/>
</dbReference>
<keyword evidence="3" id="KW-0812">Transmembrane</keyword>
<accession>A0A7C9MGQ7</accession>
<keyword evidence="1" id="KW-0175">Coiled coil</keyword>
<evidence type="ECO:0008006" key="6">
    <source>
        <dbReference type="Google" id="ProtNLM"/>
    </source>
</evidence>
<feature type="region of interest" description="Disordered" evidence="2">
    <location>
        <begin position="140"/>
        <end position="167"/>
    </location>
</feature>
<gene>
    <name evidence="4" type="ORF">GLX25_06760</name>
</gene>
<keyword evidence="5" id="KW-1185">Reference proteome</keyword>
<dbReference type="Proteomes" id="UP000480122">
    <property type="component" value="Unassembled WGS sequence"/>
</dbReference>
<feature type="transmembrane region" description="Helical" evidence="3">
    <location>
        <begin position="177"/>
        <end position="197"/>
    </location>
</feature>
<feature type="transmembrane region" description="Helical" evidence="3">
    <location>
        <begin position="203"/>
        <end position="222"/>
    </location>
</feature>
<protein>
    <recommendedName>
        <fullName evidence="6">Large exoprotein</fullName>
    </recommendedName>
</protein>
<feature type="compositionally biased region" description="Low complexity" evidence="2">
    <location>
        <begin position="143"/>
        <end position="166"/>
    </location>
</feature>
<proteinExistence type="predicted"/>
<feature type="region of interest" description="Disordered" evidence="2">
    <location>
        <begin position="246"/>
        <end position="266"/>
    </location>
</feature>
<keyword evidence="3" id="KW-1133">Transmembrane helix</keyword>
<keyword evidence="3" id="KW-0472">Membrane</keyword>
<organism evidence="4 5">
    <name type="scientific">Agromyces luteolus</name>
    <dbReference type="NCBI Taxonomy" id="88373"/>
    <lineage>
        <taxon>Bacteria</taxon>
        <taxon>Bacillati</taxon>
        <taxon>Actinomycetota</taxon>
        <taxon>Actinomycetes</taxon>
        <taxon>Micrococcales</taxon>
        <taxon>Microbacteriaceae</taxon>
        <taxon>Agromyces</taxon>
    </lineage>
</organism>
<evidence type="ECO:0000256" key="3">
    <source>
        <dbReference type="SAM" id="Phobius"/>
    </source>
</evidence>
<reference evidence="4 5" key="1">
    <citation type="submission" date="2019-11" db="EMBL/GenBank/DDBJ databases">
        <title>Agromyces kandeliae sp. nov., isolated from mangrove soil.</title>
        <authorList>
            <person name="Wang R."/>
        </authorList>
    </citation>
    <scope>NUCLEOTIDE SEQUENCE [LARGE SCALE GENOMIC DNA]</scope>
    <source>
        <strain evidence="4 5">JCM 11431</strain>
    </source>
</reference>
<comment type="caution">
    <text evidence="4">The sequence shown here is derived from an EMBL/GenBank/DDBJ whole genome shotgun (WGS) entry which is preliminary data.</text>
</comment>
<evidence type="ECO:0000313" key="5">
    <source>
        <dbReference type="Proteomes" id="UP000480122"/>
    </source>
</evidence>
<sequence>MDPIGGGVLVAVAATLWIAYLLPSWLRRRQYLATERNAVRLQQTLRILAETAEAPEEVRTGVTAREVAAQERILHEHELAARLEAQAAENLAIAERIAAEEAAAAAERELAAQAQRAAAAERAAAARRAAAERAAEAQRAVEADAASSRATDTTAGATSASDAAVARRSRRRRRAMCSLLLLASIVALVAGLVMLALGGSGLVALGGAVGIVTAMTGLSVLARRRPVPAVPAPVAVPVAEPFEPIDVEEAPGPEEPGWTPQPLPKPLHLSRGTIAASVMASIAEAEQLKRAANDAELAERAERMEPQVPVLRPPAASVDEAPTRAAGDAEARREAASASEPANPYARMGIVEGAGPGMGDLDQVLRRRRTAV</sequence>
<evidence type="ECO:0000256" key="2">
    <source>
        <dbReference type="SAM" id="MobiDB-lite"/>
    </source>
</evidence>
<evidence type="ECO:0000256" key="1">
    <source>
        <dbReference type="SAM" id="Coils"/>
    </source>
</evidence>
<evidence type="ECO:0000313" key="4">
    <source>
        <dbReference type="EMBL" id="MUN06818.1"/>
    </source>
</evidence>
<dbReference type="RefSeq" id="WP_155841552.1">
    <property type="nucleotide sequence ID" value="NZ_BAAAIA010000011.1"/>
</dbReference>
<dbReference type="AlphaFoldDB" id="A0A7C9MGQ7"/>
<feature type="coiled-coil region" evidence="1">
    <location>
        <begin position="96"/>
        <end position="140"/>
    </location>
</feature>
<name>A0A7C9MGQ7_9MICO</name>